<dbReference type="Pfam" id="PF17147">
    <property type="entry name" value="PFOR_II"/>
    <property type="match status" value="1"/>
</dbReference>
<dbReference type="SUPFAM" id="SSF52922">
    <property type="entry name" value="TK C-terminal domain-like"/>
    <property type="match status" value="1"/>
</dbReference>
<dbReference type="Proteomes" id="UP000466431">
    <property type="component" value="Chromosome"/>
</dbReference>
<dbReference type="Gene3D" id="3.40.50.920">
    <property type="match status" value="1"/>
</dbReference>
<dbReference type="GO" id="GO:0006979">
    <property type="term" value="P:response to oxidative stress"/>
    <property type="evidence" value="ECO:0007669"/>
    <property type="project" value="TreeGrafter"/>
</dbReference>
<dbReference type="InterPro" id="IPR033412">
    <property type="entry name" value="PFOR_II"/>
</dbReference>
<organism evidence="5 6">
    <name type="scientific">Mycolicibacterium celeriflavum</name>
    <name type="common">Mycobacterium celeriflavum</name>
    <dbReference type="NCBI Taxonomy" id="1249101"/>
    <lineage>
        <taxon>Bacteria</taxon>
        <taxon>Bacillati</taxon>
        <taxon>Actinomycetota</taxon>
        <taxon>Actinomycetes</taxon>
        <taxon>Mycobacteriales</taxon>
        <taxon>Mycobacteriaceae</taxon>
        <taxon>Mycolicibacterium</taxon>
    </lineage>
</organism>
<dbReference type="AlphaFoldDB" id="A0A7I7RBE9"/>
<dbReference type="GO" id="GO:0016903">
    <property type="term" value="F:oxidoreductase activity, acting on the aldehyde or oxo group of donors"/>
    <property type="evidence" value="ECO:0007669"/>
    <property type="project" value="InterPro"/>
</dbReference>
<name>A0A7I7RBE9_MYCCF</name>
<reference evidence="5 6" key="1">
    <citation type="journal article" date="2019" name="Emerg. Microbes Infect.">
        <title>Comprehensive subspecies identification of 175 nontuberculous mycobacteria species based on 7547 genomic profiles.</title>
        <authorList>
            <person name="Matsumoto Y."/>
            <person name="Kinjo T."/>
            <person name="Motooka D."/>
            <person name="Nabeya D."/>
            <person name="Jung N."/>
            <person name="Uechi K."/>
            <person name="Horii T."/>
            <person name="Iida T."/>
            <person name="Fujita J."/>
            <person name="Nakamura S."/>
        </authorList>
    </citation>
    <scope>NUCLEOTIDE SEQUENCE [LARGE SCALE GENOMIC DNA]</scope>
    <source>
        <strain evidence="5 6">JCM 18439</strain>
    </source>
</reference>
<protein>
    <submittedName>
        <fullName evidence="5">2-oxoglutarate ferredoxin oxidoreductase subunit alpha</fullName>
    </submittedName>
</protein>
<dbReference type="Pfam" id="PF01558">
    <property type="entry name" value="POR"/>
    <property type="match status" value="1"/>
</dbReference>
<dbReference type="NCBIfam" id="TIGR03710">
    <property type="entry name" value="OAFO_sf"/>
    <property type="match status" value="1"/>
</dbReference>
<evidence type="ECO:0000313" key="6">
    <source>
        <dbReference type="Proteomes" id="UP000466431"/>
    </source>
</evidence>
<dbReference type="PANTHER" id="PTHR32154">
    <property type="entry name" value="PYRUVATE-FLAVODOXIN OXIDOREDUCTASE-RELATED"/>
    <property type="match status" value="1"/>
</dbReference>
<dbReference type="SUPFAM" id="SSF53323">
    <property type="entry name" value="Pyruvate-ferredoxin oxidoreductase, PFOR, domain III"/>
    <property type="match status" value="1"/>
</dbReference>
<dbReference type="InterPro" id="IPR002880">
    <property type="entry name" value="Pyrv_Fd/Flavodoxin_OxRdtase_N"/>
</dbReference>
<dbReference type="Pfam" id="PF01855">
    <property type="entry name" value="POR_N"/>
    <property type="match status" value="1"/>
</dbReference>
<dbReference type="SUPFAM" id="SSF52518">
    <property type="entry name" value="Thiamin diphosphate-binding fold (THDP-binding)"/>
    <property type="match status" value="1"/>
</dbReference>
<dbReference type="FunFam" id="3.40.920.10:FF:000002">
    <property type="entry name" value="2-oxoglutarate oxidoreductase, alpha subunit"/>
    <property type="match status" value="1"/>
</dbReference>
<keyword evidence="6" id="KW-1185">Reference proteome</keyword>
<feature type="domain" description="Pyruvate/ketoisovalerate oxidoreductase catalytic" evidence="2">
    <location>
        <begin position="55"/>
        <end position="242"/>
    </location>
</feature>
<dbReference type="FunFam" id="3.40.50.970:FF:000022">
    <property type="entry name" value="2-oxoglutarate ferredoxin oxidoreductase alpha subunit"/>
    <property type="match status" value="1"/>
</dbReference>
<sequence length="675" mass="71491">MFSGGASARLRLGGITKTAWEAGFVAAKDNAVSPGTAGPRQKLEKVVIRFAGDSGDGMQLTGDRFTSEAALFGNDLATQPNYPAEIRAPQGTLPGVSSFQIQIADYDILTAGDRPDVLVAMNPAALKANVSDLPRGGLIIANSDEFTKRNLAKVGYDGNPLESDELSDYVVQAVPMTTLTLGAVESIGASKKDGQRAKNMFALGLLSWMYGRELRHSESFIREKFARKPDIAEANVLALKAGWNYGETTEAFASTYEVAPAKLKTGEYRQISGNTALAYGIVTAGQLADLQVVLGTYPITPASDILHELSKHKNFNVLTFQAEDEIAGIGAAIGASYGGALGVTSTSGPGISLKSEAIGLAVMTELPLIIIDVQRGGPSTGLPTKTEQADLLQVMYGRNGESPVAVVAPRSPSDCFDVAVEAARIAVNYHTPVVILSDGAIANGSEPWRIPDVSTYKRIEHNFASADEPFQPYARDPETLARQFAIPGTPGLEHRIGGLEAANGSGNISYEPKNHDLMVRLRQAKIDGVAVPDLEVDDPTGDAELLMVGWGSSYGPIGEACRRARRKGIKVAQAHLRNLNPFPANLGEVLRRYPNVVCPEMNLGQLALLLRGRYLVDVQSVTKVEGMAFLADEVEGIIDAALDGTLGEKESDKAEFARLAAATVEIGAAGVGASA</sequence>
<dbReference type="InterPro" id="IPR022367">
    <property type="entry name" value="2-oxoacid/accept_OxRdtase_asu"/>
</dbReference>
<dbReference type="InterPro" id="IPR002869">
    <property type="entry name" value="Pyrv_flavodox_OxRed_cen"/>
</dbReference>
<dbReference type="GO" id="GO:0000287">
    <property type="term" value="F:magnesium ion binding"/>
    <property type="evidence" value="ECO:0007669"/>
    <property type="project" value="UniProtKB-ARBA"/>
</dbReference>
<evidence type="ECO:0000313" key="5">
    <source>
        <dbReference type="EMBL" id="BBY41874.1"/>
    </source>
</evidence>
<dbReference type="KEGG" id="mcee:MCEL_01690"/>
<evidence type="ECO:0000256" key="1">
    <source>
        <dbReference type="ARBA" id="ARBA00023002"/>
    </source>
</evidence>
<evidence type="ECO:0000259" key="3">
    <source>
        <dbReference type="Pfam" id="PF01855"/>
    </source>
</evidence>
<dbReference type="InterPro" id="IPR050722">
    <property type="entry name" value="Pyruvate:ferred/Flavod_OxRd"/>
</dbReference>
<dbReference type="Gene3D" id="3.40.50.970">
    <property type="match status" value="1"/>
</dbReference>
<dbReference type="PANTHER" id="PTHR32154:SF20">
    <property type="entry name" value="2-OXOGLUTARATE OXIDOREDUCTASE SUBUNIT KORA"/>
    <property type="match status" value="1"/>
</dbReference>
<dbReference type="EMBL" id="AP022591">
    <property type="protein sequence ID" value="BBY41874.1"/>
    <property type="molecule type" value="Genomic_DNA"/>
</dbReference>
<dbReference type="InterPro" id="IPR029061">
    <property type="entry name" value="THDP-binding"/>
</dbReference>
<gene>
    <name evidence="5" type="ORF">MCEL_01690</name>
</gene>
<evidence type="ECO:0000259" key="2">
    <source>
        <dbReference type="Pfam" id="PF01558"/>
    </source>
</evidence>
<dbReference type="InterPro" id="IPR009014">
    <property type="entry name" value="Transketo_C/PFOR_II"/>
</dbReference>
<evidence type="ECO:0000259" key="4">
    <source>
        <dbReference type="Pfam" id="PF17147"/>
    </source>
</evidence>
<dbReference type="InterPro" id="IPR019752">
    <property type="entry name" value="Pyrv/ketoisovalerate_OxRed_cat"/>
</dbReference>
<dbReference type="Gene3D" id="3.40.920.10">
    <property type="entry name" value="Pyruvate-ferredoxin oxidoreductase, PFOR, domain III"/>
    <property type="match status" value="1"/>
</dbReference>
<accession>A0A7I7RBE9</accession>
<dbReference type="CDD" id="cd07034">
    <property type="entry name" value="TPP_PYR_PFOR_IOR-alpha_like"/>
    <property type="match status" value="1"/>
</dbReference>
<feature type="domain" description="Pyruvate:ferredoxin oxidoreductase core" evidence="4">
    <location>
        <begin position="543"/>
        <end position="622"/>
    </location>
</feature>
<proteinExistence type="predicted"/>
<keyword evidence="1" id="KW-0560">Oxidoreductase</keyword>
<feature type="domain" description="Pyruvate flavodoxin/ferredoxin oxidoreductase pyrimidine binding" evidence="3">
    <location>
        <begin position="293"/>
        <end position="503"/>
    </location>
</feature>